<accession>M7ZJY9</accession>
<evidence type="ECO:0000256" key="1">
    <source>
        <dbReference type="SAM" id="MobiDB-lite"/>
    </source>
</evidence>
<dbReference type="EMBL" id="KD067896">
    <property type="protein sequence ID" value="EMS63523.1"/>
    <property type="molecule type" value="Genomic_DNA"/>
</dbReference>
<gene>
    <name evidence="2" type="ORF">TRIUR3_19474</name>
</gene>
<feature type="region of interest" description="Disordered" evidence="1">
    <location>
        <begin position="108"/>
        <end position="132"/>
    </location>
</feature>
<feature type="compositionally biased region" description="Basic and acidic residues" evidence="1">
    <location>
        <begin position="108"/>
        <end position="120"/>
    </location>
</feature>
<dbReference type="AlphaFoldDB" id="M7ZJY9"/>
<name>M7ZJY9_TRIUA</name>
<sequence length="132" mass="14666">MMKDALKEVDRWFSNAVNLRARILLRSAPPTPSASTSWQEGMDNPVAKILIKSPERTDPAAIDVIRRTLRRLCADIATWSSDAVERVEANVDVTVNGSCHVLLHAKRTREANEQTMDKRLPGLASEQNKTSG</sequence>
<protein>
    <submittedName>
        <fullName evidence="2">Uncharacterized protein</fullName>
    </submittedName>
</protein>
<organism evidence="2">
    <name type="scientific">Triticum urartu</name>
    <name type="common">Red wild einkorn</name>
    <name type="synonym">Crithodium urartu</name>
    <dbReference type="NCBI Taxonomy" id="4572"/>
    <lineage>
        <taxon>Eukaryota</taxon>
        <taxon>Viridiplantae</taxon>
        <taxon>Streptophyta</taxon>
        <taxon>Embryophyta</taxon>
        <taxon>Tracheophyta</taxon>
        <taxon>Spermatophyta</taxon>
        <taxon>Magnoliopsida</taxon>
        <taxon>Liliopsida</taxon>
        <taxon>Poales</taxon>
        <taxon>Poaceae</taxon>
        <taxon>BOP clade</taxon>
        <taxon>Pooideae</taxon>
        <taxon>Triticodae</taxon>
        <taxon>Triticeae</taxon>
        <taxon>Triticinae</taxon>
        <taxon>Triticum</taxon>
    </lineage>
</organism>
<proteinExistence type="predicted"/>
<reference evidence="2" key="1">
    <citation type="journal article" date="2013" name="Nature">
        <title>Draft genome of the wheat A-genome progenitor Triticum urartu.</title>
        <authorList>
            <person name="Ling H.Q."/>
            <person name="Zhao S."/>
            <person name="Liu D."/>
            <person name="Wang J."/>
            <person name="Sun H."/>
            <person name="Zhang C."/>
            <person name="Fan H."/>
            <person name="Li D."/>
            <person name="Dong L."/>
            <person name="Tao Y."/>
            <person name="Gao C."/>
            <person name="Wu H."/>
            <person name="Li Y."/>
            <person name="Cui Y."/>
            <person name="Guo X."/>
            <person name="Zheng S."/>
            <person name="Wang B."/>
            <person name="Yu K."/>
            <person name="Liang Q."/>
            <person name="Yang W."/>
            <person name="Lou X."/>
            <person name="Chen J."/>
            <person name="Feng M."/>
            <person name="Jian J."/>
            <person name="Zhang X."/>
            <person name="Luo G."/>
            <person name="Jiang Y."/>
            <person name="Liu J."/>
            <person name="Wang Z."/>
            <person name="Sha Y."/>
            <person name="Zhang B."/>
            <person name="Wu H."/>
            <person name="Tang D."/>
            <person name="Shen Q."/>
            <person name="Xue P."/>
            <person name="Zou S."/>
            <person name="Wang X."/>
            <person name="Liu X."/>
            <person name="Wang F."/>
            <person name="Yang Y."/>
            <person name="An X."/>
            <person name="Dong Z."/>
            <person name="Zhang K."/>
            <person name="Zhang X."/>
            <person name="Luo M.C."/>
            <person name="Dvorak J."/>
            <person name="Tong Y."/>
            <person name="Wang J."/>
            <person name="Yang H."/>
            <person name="Li Z."/>
            <person name="Wang D."/>
            <person name="Zhang A."/>
            <person name="Wang J."/>
        </authorList>
    </citation>
    <scope>NUCLEOTIDE SEQUENCE</scope>
</reference>
<evidence type="ECO:0000313" key="2">
    <source>
        <dbReference type="EMBL" id="EMS63523.1"/>
    </source>
</evidence>